<dbReference type="EMBL" id="LPNM01000005">
    <property type="protein sequence ID" value="OEJ88557.1"/>
    <property type="molecule type" value="Genomic_DNA"/>
</dbReference>
<feature type="coiled-coil region" evidence="1">
    <location>
        <begin position="291"/>
        <end position="341"/>
    </location>
</feature>
<keyword evidence="1" id="KW-0175">Coiled coil</keyword>
<dbReference type="AlphaFoldDB" id="A0A1E5RNV5"/>
<organism evidence="3 4">
    <name type="scientific">Hanseniaspora osmophila</name>
    <dbReference type="NCBI Taxonomy" id="56408"/>
    <lineage>
        <taxon>Eukaryota</taxon>
        <taxon>Fungi</taxon>
        <taxon>Dikarya</taxon>
        <taxon>Ascomycota</taxon>
        <taxon>Saccharomycotina</taxon>
        <taxon>Saccharomycetes</taxon>
        <taxon>Saccharomycodales</taxon>
        <taxon>Saccharomycodaceae</taxon>
        <taxon>Hanseniaspora</taxon>
    </lineage>
</organism>
<dbReference type="Pfam" id="PF11778">
    <property type="entry name" value="SID"/>
    <property type="match status" value="1"/>
</dbReference>
<comment type="caution">
    <text evidence="3">The sequence shown here is derived from an EMBL/GenBank/DDBJ whole genome shotgun (WGS) entry which is preliminary data.</text>
</comment>
<dbReference type="STRING" id="56408.A0A1E5RNV5"/>
<feature type="compositionally biased region" description="Polar residues" evidence="2">
    <location>
        <begin position="129"/>
        <end position="150"/>
    </location>
</feature>
<feature type="coiled-coil region" evidence="1">
    <location>
        <begin position="172"/>
        <end position="255"/>
    </location>
</feature>
<dbReference type="FunCoup" id="A0A1E5RNV5">
    <property type="interactions" value="35"/>
</dbReference>
<dbReference type="OrthoDB" id="5376259at2759"/>
<feature type="compositionally biased region" description="Low complexity" evidence="2">
    <location>
        <begin position="100"/>
        <end position="116"/>
    </location>
</feature>
<name>A0A1E5RNV5_9ASCO</name>
<feature type="coiled-coil region" evidence="1">
    <location>
        <begin position="501"/>
        <end position="581"/>
    </location>
</feature>
<reference evidence="4" key="1">
    <citation type="journal article" date="2016" name="Genome Announc.">
        <title>Genome sequences of three species of Hanseniaspora isolated from spontaneous wine fermentations.</title>
        <authorList>
            <person name="Sternes P.R."/>
            <person name="Lee D."/>
            <person name="Kutyna D.R."/>
            <person name="Borneman A.R."/>
        </authorList>
    </citation>
    <scope>NUCLEOTIDE SEQUENCE [LARGE SCALE GENOMIC DNA]</scope>
    <source>
        <strain evidence="4">AWRI3579</strain>
    </source>
</reference>
<accession>A0A1E5RNV5</accession>
<keyword evidence="4" id="KW-1185">Reference proteome</keyword>
<evidence type="ECO:0000256" key="1">
    <source>
        <dbReference type="SAM" id="Coils"/>
    </source>
</evidence>
<evidence type="ECO:0000256" key="2">
    <source>
        <dbReference type="SAM" id="MobiDB-lite"/>
    </source>
</evidence>
<feature type="region of interest" description="Disordered" evidence="2">
    <location>
        <begin position="100"/>
        <end position="119"/>
    </location>
</feature>
<feature type="region of interest" description="Disordered" evidence="2">
    <location>
        <begin position="129"/>
        <end position="157"/>
    </location>
</feature>
<sequence>MDWISRVCGLEALDAMAAGDLTPEQKQQLKTLMNQNHENIIGNGDKNSKVLGRNSREAVPASRGAPEKQQVVPENKDGAGPSESYSPSLEDVPHKFETVSLSSNSVSHSSSLQESSCETWTKPSEKLNFQTETPTASSPSNCGLQSNQSDKTIRGFANPKTDKIANSFRGKMNETEMTLNKLKHQINSLATEKKENGITIEELRKQLESTKTFEQKQSEVNENLTQKYTRLEQKNSMLEQEKKALVSEITNLNKENKIFTESLNSINETIAGNCNNFAQSHSHPSEPEGLLKLLKAQLDEANTIKQEYRTLASKLECQPLFAEIEKKLDSMKNDAQKSANAESLYNKQATFVKNIDKTLEMYGCSVYIKDFSGNAGFCKFDDTLQKVILESYEKNLSGFKLYGVPVGKSMLSNDFDSNKTEEEMSSSNAVVGFYTKQQEEELRRLREDNKGFVDSLSKFPDVLKLLEQLNQNYDKISDSATTVQKINETTTLLSEKLTKDFESFENDIKKKDLEIQKLKETQNSCIEDLKLSSESLQTEINSLSSEKKVLQKQTFEQRTALEAKHVEIINLQNEIENLRQDFSMIKGSAADALTKLDFKDPDKYFSLSMGDVDKMSLVEAQNALKKALYVMDMPLNKFETGIILYSLISRLERKALYEFIDVLHVFAYDTPIELQSYTQNMYNQYLATRDFNQVIPPVKKDLDDLTIAFDKKLHGCSRCKAGHSA</sequence>
<feature type="region of interest" description="Disordered" evidence="2">
    <location>
        <begin position="38"/>
        <end position="90"/>
    </location>
</feature>
<proteinExistence type="predicted"/>
<gene>
    <name evidence="3" type="ORF">AWRI3579_g588</name>
</gene>
<evidence type="ECO:0000313" key="3">
    <source>
        <dbReference type="EMBL" id="OEJ88557.1"/>
    </source>
</evidence>
<dbReference type="SUPFAM" id="SSF46579">
    <property type="entry name" value="Prefoldin"/>
    <property type="match status" value="1"/>
</dbReference>
<protein>
    <submittedName>
        <fullName evidence="3">Uncharacterized protein</fullName>
    </submittedName>
</protein>
<dbReference type="InterPro" id="IPR021750">
    <property type="entry name" value="Sid4-like"/>
</dbReference>
<dbReference type="InParanoid" id="A0A1E5RNV5"/>
<dbReference type="Proteomes" id="UP000095728">
    <property type="component" value="Unassembled WGS sequence"/>
</dbReference>
<evidence type="ECO:0000313" key="4">
    <source>
        <dbReference type="Proteomes" id="UP000095728"/>
    </source>
</evidence>